<dbReference type="AlphaFoldDB" id="F7ZZE6"/>
<dbReference type="RefSeq" id="WP_013885207.1">
    <property type="nucleotide sequence ID" value="NC_015671.1"/>
</dbReference>
<dbReference type="Proteomes" id="UP000000485">
    <property type="component" value="Chromosome"/>
</dbReference>
<dbReference type="KEGG" id="cga:Celgi_3204"/>
<gene>
    <name evidence="1" type="ordered locus">Celgi_3204</name>
</gene>
<dbReference type="HOGENOM" id="CLU_159906_0_0_11"/>
<keyword evidence="2" id="KW-1185">Reference proteome</keyword>
<accession>F7ZZE6</accession>
<dbReference type="EMBL" id="CP002665">
    <property type="protein sequence ID" value="AEI13693.1"/>
    <property type="molecule type" value="Genomic_DNA"/>
</dbReference>
<dbReference type="OrthoDB" id="9255658at2"/>
<protein>
    <recommendedName>
        <fullName evidence="3">MazG nucleotide pyrophosphohydrolase</fullName>
    </recommendedName>
</protein>
<reference evidence="2" key="1">
    <citation type="submission" date="2011-04" db="EMBL/GenBank/DDBJ databases">
        <title>Complete sequence of Cellvibrio gilvus ATCC 13127.</title>
        <authorList>
            <person name="Lucas S."/>
            <person name="Han J."/>
            <person name="Lapidus A."/>
            <person name="Cheng J.-F."/>
            <person name="Goodwin L."/>
            <person name="Pitluck S."/>
            <person name="Peters L."/>
            <person name="Munk A."/>
            <person name="Detter J.C."/>
            <person name="Han C."/>
            <person name="Tapia R."/>
            <person name="Land M."/>
            <person name="Hauser L."/>
            <person name="Kyrpides N."/>
            <person name="Ivanova N."/>
            <person name="Ovchinnikova G."/>
            <person name="Pagani I."/>
            <person name="Mead D."/>
            <person name="Brumm P."/>
            <person name="Woyke T."/>
        </authorList>
    </citation>
    <scope>NUCLEOTIDE SEQUENCE [LARGE SCALE GENOMIC DNA]</scope>
    <source>
        <strain evidence="2">ATCC 13127 / NRRL B-14078</strain>
    </source>
</reference>
<evidence type="ECO:0000313" key="2">
    <source>
        <dbReference type="Proteomes" id="UP000000485"/>
    </source>
</evidence>
<name>F7ZZE6_CELGA</name>
<evidence type="ECO:0000313" key="1">
    <source>
        <dbReference type="EMBL" id="AEI13693.1"/>
    </source>
</evidence>
<proteinExistence type="predicted"/>
<sequence>MDPDKRPEVVCLCGSMRFVQELRVIQRDLTIAGAIVLAPVELDVPLSEHQWRALGALHLRRIDIADRVVVVNPGGYLGPSTSREIEYASAAGKPITYTHGST</sequence>
<dbReference type="SUPFAM" id="SSF52309">
    <property type="entry name" value="N-(deoxy)ribosyltransferase-like"/>
    <property type="match status" value="1"/>
</dbReference>
<evidence type="ECO:0008006" key="3">
    <source>
        <dbReference type="Google" id="ProtNLM"/>
    </source>
</evidence>
<dbReference type="STRING" id="593907.Celgi_3204"/>
<organism evidence="1 2">
    <name type="scientific">Cellulomonas gilvus (strain ATCC 13127 / NRRL B-14078)</name>
    <name type="common">Cellvibrio gilvus</name>
    <dbReference type="NCBI Taxonomy" id="593907"/>
    <lineage>
        <taxon>Bacteria</taxon>
        <taxon>Bacillati</taxon>
        <taxon>Actinomycetota</taxon>
        <taxon>Actinomycetes</taxon>
        <taxon>Micrococcales</taxon>
        <taxon>Cellulomonadaceae</taxon>
        <taxon>Cellulomonas</taxon>
    </lineage>
</organism>
<dbReference type="eggNOG" id="COG1611">
    <property type="taxonomic scope" value="Bacteria"/>
</dbReference>